<name>X8DKQ2_MYCXE</name>
<dbReference type="AlphaFoldDB" id="X8DKQ2"/>
<evidence type="ECO:0000313" key="1">
    <source>
        <dbReference type="EMBL" id="EUA68974.1"/>
    </source>
</evidence>
<reference evidence="1" key="1">
    <citation type="submission" date="2014-01" db="EMBL/GenBank/DDBJ databases">
        <authorList>
            <person name="Brown-Elliot B."/>
            <person name="Wallace R."/>
            <person name="Lenaerts A."/>
            <person name="Ordway D."/>
            <person name="DeGroote M.A."/>
            <person name="Parker T."/>
            <person name="Sizemore C."/>
            <person name="Tallon L.J."/>
            <person name="Sadzewicz L.K."/>
            <person name="Sengamalay N."/>
            <person name="Fraser C.M."/>
            <person name="Hine E."/>
            <person name="Shefchek K.A."/>
            <person name="Das S.P."/>
            <person name="Tettelin H."/>
        </authorList>
    </citation>
    <scope>NUCLEOTIDE SEQUENCE [LARGE SCALE GENOMIC DNA]</scope>
    <source>
        <strain evidence="1">4042</strain>
    </source>
</reference>
<dbReference type="Gene3D" id="3.40.50.980">
    <property type="match status" value="1"/>
</dbReference>
<keyword evidence="1" id="KW-0436">Ligase</keyword>
<dbReference type="EMBL" id="JAOB01000013">
    <property type="protein sequence ID" value="EUA68974.1"/>
    <property type="molecule type" value="Genomic_DNA"/>
</dbReference>
<dbReference type="PATRIC" id="fig|1299334.3.peg.1657"/>
<protein>
    <submittedName>
        <fullName evidence="1">AMP-dependent synthetase and ligase domain protein</fullName>
    </submittedName>
</protein>
<sequence length="91" mass="9885">MAIALAVRRHGRSLATLSAVGAARSPDTLAVVDDFGSITYRQLFERVCRIAGAMHYVYGVRRAARSPCSLATTATSRKLCWAPRERAPTCC</sequence>
<gene>
    <name evidence="1" type="ORF">I553_2162</name>
</gene>
<comment type="caution">
    <text evidence="1">The sequence shown here is derived from an EMBL/GenBank/DDBJ whole genome shotgun (WGS) entry which is preliminary data.</text>
</comment>
<dbReference type="SUPFAM" id="SSF56801">
    <property type="entry name" value="Acetyl-CoA synthetase-like"/>
    <property type="match status" value="1"/>
</dbReference>
<proteinExistence type="predicted"/>
<accession>X8DKQ2</accession>
<dbReference type="GO" id="GO:0016874">
    <property type="term" value="F:ligase activity"/>
    <property type="evidence" value="ECO:0007669"/>
    <property type="project" value="UniProtKB-KW"/>
</dbReference>
<organism evidence="1">
    <name type="scientific">Mycobacterium xenopi 4042</name>
    <dbReference type="NCBI Taxonomy" id="1299334"/>
    <lineage>
        <taxon>Bacteria</taxon>
        <taxon>Bacillati</taxon>
        <taxon>Actinomycetota</taxon>
        <taxon>Actinomycetes</taxon>
        <taxon>Mycobacteriales</taxon>
        <taxon>Mycobacteriaceae</taxon>
        <taxon>Mycobacterium</taxon>
    </lineage>
</organism>